<dbReference type="InterPro" id="IPR011330">
    <property type="entry name" value="Glyco_hydro/deAcase_b/a-brl"/>
</dbReference>
<dbReference type="GO" id="GO:0005975">
    <property type="term" value="P:carbohydrate metabolic process"/>
    <property type="evidence" value="ECO:0007669"/>
    <property type="project" value="InterPro"/>
</dbReference>
<dbReference type="SUPFAM" id="SSF88713">
    <property type="entry name" value="Glycoside hydrolase/deacetylase"/>
    <property type="match status" value="1"/>
</dbReference>
<dbReference type="PANTHER" id="PTHR10587:SF133">
    <property type="entry name" value="CHITIN DEACETYLASE 1-RELATED"/>
    <property type="match status" value="1"/>
</dbReference>
<evidence type="ECO:0000256" key="1">
    <source>
        <dbReference type="ARBA" id="ARBA00022723"/>
    </source>
</evidence>
<evidence type="ECO:0000313" key="6">
    <source>
        <dbReference type="Proteomes" id="UP000190188"/>
    </source>
</evidence>
<dbReference type="AlphaFoldDB" id="A0A1T2X4L0"/>
<evidence type="ECO:0000259" key="4">
    <source>
        <dbReference type="PROSITE" id="PS51677"/>
    </source>
</evidence>
<proteinExistence type="predicted"/>
<dbReference type="InterPro" id="IPR002509">
    <property type="entry name" value="NODB_dom"/>
</dbReference>
<accession>A0A1T2X4L0</accession>
<keyword evidence="1" id="KW-0479">Metal-binding</keyword>
<dbReference type="OrthoDB" id="2649545at2"/>
<feature type="compositionally biased region" description="Basic residues" evidence="3">
    <location>
        <begin position="50"/>
        <end position="61"/>
    </location>
</feature>
<dbReference type="GO" id="GO:0046872">
    <property type="term" value="F:metal ion binding"/>
    <property type="evidence" value="ECO:0007669"/>
    <property type="project" value="UniProtKB-KW"/>
</dbReference>
<comment type="caution">
    <text evidence="5">The sequence shown here is derived from an EMBL/GenBank/DDBJ whole genome shotgun (WGS) entry which is preliminary data.</text>
</comment>
<gene>
    <name evidence="5" type="ORF">BVG16_22950</name>
</gene>
<evidence type="ECO:0000256" key="3">
    <source>
        <dbReference type="SAM" id="MobiDB-lite"/>
    </source>
</evidence>
<dbReference type="Gene3D" id="3.20.20.370">
    <property type="entry name" value="Glycoside hydrolase/deacetylase"/>
    <property type="match status" value="1"/>
</dbReference>
<protein>
    <submittedName>
        <fullName evidence="5">Chitooligosaccharide deacetylase</fullName>
    </submittedName>
</protein>
<keyword evidence="6" id="KW-1185">Reference proteome</keyword>
<dbReference type="GO" id="GO:0016020">
    <property type="term" value="C:membrane"/>
    <property type="evidence" value="ECO:0007669"/>
    <property type="project" value="TreeGrafter"/>
</dbReference>
<evidence type="ECO:0000256" key="2">
    <source>
        <dbReference type="ARBA" id="ARBA00022801"/>
    </source>
</evidence>
<feature type="compositionally biased region" description="Low complexity" evidence="3">
    <location>
        <begin position="14"/>
        <end position="29"/>
    </location>
</feature>
<feature type="region of interest" description="Disordered" evidence="3">
    <location>
        <begin position="14"/>
        <end position="61"/>
    </location>
</feature>
<evidence type="ECO:0000313" key="5">
    <source>
        <dbReference type="EMBL" id="OPA74797.1"/>
    </source>
</evidence>
<feature type="compositionally biased region" description="Basic and acidic residues" evidence="3">
    <location>
        <begin position="36"/>
        <end position="48"/>
    </location>
</feature>
<dbReference type="InterPro" id="IPR050248">
    <property type="entry name" value="Polysacc_deacetylase_ArnD"/>
</dbReference>
<dbReference type="GO" id="GO:0016810">
    <property type="term" value="F:hydrolase activity, acting on carbon-nitrogen (but not peptide) bonds"/>
    <property type="evidence" value="ECO:0007669"/>
    <property type="project" value="InterPro"/>
</dbReference>
<dbReference type="Pfam" id="PF01522">
    <property type="entry name" value="Polysacc_deac_1"/>
    <property type="match status" value="1"/>
</dbReference>
<dbReference type="EMBL" id="MSZX01000010">
    <property type="protein sequence ID" value="OPA74797.1"/>
    <property type="molecule type" value="Genomic_DNA"/>
</dbReference>
<dbReference type="PANTHER" id="PTHR10587">
    <property type="entry name" value="GLYCOSYL TRANSFERASE-RELATED"/>
    <property type="match status" value="1"/>
</dbReference>
<feature type="domain" description="NodB homology" evidence="4">
    <location>
        <begin position="86"/>
        <end position="268"/>
    </location>
</feature>
<keyword evidence="2" id="KW-0378">Hydrolase</keyword>
<dbReference type="PROSITE" id="PS51677">
    <property type="entry name" value="NODB"/>
    <property type="match status" value="1"/>
</dbReference>
<dbReference type="STRING" id="1324314.BVG16_22950"/>
<name>A0A1T2X4L0_9BACL</name>
<dbReference type="CDD" id="cd10917">
    <property type="entry name" value="CE4_NodB_like_6s_7s"/>
    <property type="match status" value="1"/>
</dbReference>
<sequence length="280" mass="31905">MLLTFLICCTGCSQDTSTTSQQTSKPSTTAITNHTSKLEQKPARETSKRVTTRKSQSRAHKSYAALSRLRHKYPQIFKNNGSSQSRKIALTFDDVPDAFTNKVLDTLKKYNVKATFFIVGYKAEAHPEIVRRMVREGHLVGNHSYNHPLLTKIPMAKFERQILRTDAILYRIVGYHPKFIRPPYGEINEQQVRWAGRQGYIIVNWNVDSQDWRGLSASKVSKNILSTTKPGSIILQHAGGNEGGALNGTLEALPYIIERLERQNYQFVTLTEMFHIPRNR</sequence>
<organism evidence="5 6">
    <name type="scientific">Paenibacillus selenitireducens</name>
    <dbReference type="NCBI Taxonomy" id="1324314"/>
    <lineage>
        <taxon>Bacteria</taxon>
        <taxon>Bacillati</taxon>
        <taxon>Bacillota</taxon>
        <taxon>Bacilli</taxon>
        <taxon>Bacillales</taxon>
        <taxon>Paenibacillaceae</taxon>
        <taxon>Paenibacillus</taxon>
    </lineage>
</organism>
<reference evidence="5 6" key="1">
    <citation type="submission" date="2017-01" db="EMBL/GenBank/DDBJ databases">
        <title>Genome analysis of Paenibacillus selenitrireducens ES3-24.</title>
        <authorList>
            <person name="Xu D."/>
            <person name="Yao R."/>
            <person name="Zheng S."/>
        </authorList>
    </citation>
    <scope>NUCLEOTIDE SEQUENCE [LARGE SCALE GENOMIC DNA]</scope>
    <source>
        <strain evidence="5 6">ES3-24</strain>
    </source>
</reference>
<dbReference type="Proteomes" id="UP000190188">
    <property type="component" value="Unassembled WGS sequence"/>
</dbReference>